<dbReference type="RefSeq" id="WP_380044741.1">
    <property type="nucleotide sequence ID" value="NZ_JBHLTC010000008.1"/>
</dbReference>
<sequence>MPSVFKNLARLRRGPVLHPDGRTFTAEVELTGLDELGLPRGRYDALVRLSKGGGTPGGYPDVLGLAIRLSLPSGGLCDVLLSSCGMGRLTRLLPWPALNWGSARYGTVMPYDVAGQRFWLVAIPAGPDARNASTADLPAEAPRAFTLRLAGISCEWIAVGELVLGEAVTTEAELVFDPMVNHPPAATLSPRWLRTIRERAYRGSRRGRPGPTDLNTLPTRTVRG</sequence>
<dbReference type="Proteomes" id="UP001589890">
    <property type="component" value="Unassembled WGS sequence"/>
</dbReference>
<name>A0ABV6QHD3_9ACTN</name>
<evidence type="ECO:0000313" key="2">
    <source>
        <dbReference type="EMBL" id="MFC0624020.1"/>
    </source>
</evidence>
<evidence type="ECO:0000313" key="3">
    <source>
        <dbReference type="Proteomes" id="UP001589890"/>
    </source>
</evidence>
<feature type="region of interest" description="Disordered" evidence="1">
    <location>
        <begin position="202"/>
        <end position="224"/>
    </location>
</feature>
<proteinExistence type="predicted"/>
<comment type="caution">
    <text evidence="2">The sequence shown here is derived from an EMBL/GenBank/DDBJ whole genome shotgun (WGS) entry which is preliminary data.</text>
</comment>
<protein>
    <recommendedName>
        <fullName evidence="4">Phosphodiesterase</fullName>
    </recommendedName>
</protein>
<evidence type="ECO:0008006" key="4">
    <source>
        <dbReference type="Google" id="ProtNLM"/>
    </source>
</evidence>
<accession>A0ABV6QHD3</accession>
<dbReference type="EMBL" id="JBHLTC010000008">
    <property type="protein sequence ID" value="MFC0624020.1"/>
    <property type="molecule type" value="Genomic_DNA"/>
</dbReference>
<gene>
    <name evidence="2" type="ORF">ACFFGN_08095</name>
</gene>
<evidence type="ECO:0000256" key="1">
    <source>
        <dbReference type="SAM" id="MobiDB-lite"/>
    </source>
</evidence>
<keyword evidence="3" id="KW-1185">Reference proteome</keyword>
<feature type="compositionally biased region" description="Polar residues" evidence="1">
    <location>
        <begin position="213"/>
        <end position="224"/>
    </location>
</feature>
<organism evidence="2 3">
    <name type="scientific">Kribbella deserti</name>
    <dbReference type="NCBI Taxonomy" id="1926257"/>
    <lineage>
        <taxon>Bacteria</taxon>
        <taxon>Bacillati</taxon>
        <taxon>Actinomycetota</taxon>
        <taxon>Actinomycetes</taxon>
        <taxon>Propionibacteriales</taxon>
        <taxon>Kribbellaceae</taxon>
        <taxon>Kribbella</taxon>
    </lineage>
</organism>
<reference evidence="2 3" key="1">
    <citation type="submission" date="2024-09" db="EMBL/GenBank/DDBJ databases">
        <authorList>
            <person name="Sun Q."/>
            <person name="Mori K."/>
        </authorList>
    </citation>
    <scope>NUCLEOTIDE SEQUENCE [LARGE SCALE GENOMIC DNA]</scope>
    <source>
        <strain evidence="2 3">CGMCC 1.15906</strain>
    </source>
</reference>